<feature type="transmembrane region" description="Helical" evidence="1">
    <location>
        <begin position="12"/>
        <end position="31"/>
    </location>
</feature>
<feature type="transmembrane region" description="Helical" evidence="1">
    <location>
        <begin position="46"/>
        <end position="65"/>
    </location>
</feature>
<evidence type="ECO:0000313" key="3">
    <source>
        <dbReference type="Proteomes" id="UP000266745"/>
    </source>
</evidence>
<keyword evidence="1" id="KW-0812">Transmembrane</keyword>
<organism evidence="2 3">
    <name type="scientific">Candidatus Nitrosotenuis cloacae</name>
    <dbReference type="NCBI Taxonomy" id="1603555"/>
    <lineage>
        <taxon>Archaea</taxon>
        <taxon>Nitrososphaerota</taxon>
        <taxon>Candidatus Nitrosotenuis</taxon>
    </lineage>
</organism>
<dbReference type="RefSeq" id="WP_048188469.1">
    <property type="nucleotide sequence ID" value="NZ_CP011097.1"/>
</dbReference>
<dbReference type="AlphaFoldDB" id="A0A3G1B1W3"/>
<gene>
    <name evidence="2" type="ORF">SU86_003795</name>
</gene>
<keyword evidence="1" id="KW-1133">Transmembrane helix</keyword>
<dbReference type="EMBL" id="CP011097">
    <property type="protein sequence ID" value="AJZ75634.1"/>
    <property type="molecule type" value="Genomic_DNA"/>
</dbReference>
<reference evidence="2 3" key="1">
    <citation type="journal article" date="2016" name="Sci. Rep.">
        <title>A novel ammonia-oxidizing archaeon from wastewater treatment plant: Its enrichment, physiological and genomic characteristics.</title>
        <authorList>
            <person name="Li Y."/>
            <person name="Ding K."/>
            <person name="Wen X."/>
            <person name="Zhang B."/>
            <person name="Shen B."/>
            <person name="Yang Y."/>
        </authorList>
    </citation>
    <scope>NUCLEOTIDE SEQUENCE [LARGE SCALE GENOMIC DNA]</scope>
    <source>
        <strain evidence="2 3">SAT1</strain>
    </source>
</reference>
<proteinExistence type="predicted"/>
<sequence>MKSIHLSRELSIVIITAIGVVFESIFFYHYLDVVFPNLKQIGNLETLFVEIGMTIFLTVTVYEYSSKSERFRKNRLRMQIISSFEMLSADFAWLSTQKVSQSINEEFITKKNLRIFHIQNLIGVLPDKLGTDLALQIPEFCEKALQIPRIVRPLDSTKPIVVDYTNCDTMMKEISNLLQNLQGKWKIPKNLVVTETPFFKETDKPSDDKKLTFFWKKTENKLLILSIIVALVIGGPTIYLGWETGLVLEQIKEINKNQFTIQNFRWELIGNVEPLVLENRLYNNESLNQKLSLSITSPHYLKIVVTSVEIQNDDQSKKLPQVYLEASITRVLPSGVSNIDINAPIRLNFDPKLNGYDVDNSTSSLGEIRYNFEITNIQTKEPITNGFVHSSVTLE</sequence>
<dbReference type="KEGG" id="tah:SU86_003795"/>
<evidence type="ECO:0000256" key="1">
    <source>
        <dbReference type="SAM" id="Phobius"/>
    </source>
</evidence>
<keyword evidence="1" id="KW-0472">Membrane</keyword>
<name>A0A3G1B1W3_9ARCH</name>
<feature type="transmembrane region" description="Helical" evidence="1">
    <location>
        <begin position="222"/>
        <end position="242"/>
    </location>
</feature>
<dbReference type="Proteomes" id="UP000266745">
    <property type="component" value="Chromosome"/>
</dbReference>
<dbReference type="GeneID" id="24875515"/>
<protein>
    <submittedName>
        <fullName evidence="2">Uncharacterized protein</fullName>
    </submittedName>
</protein>
<evidence type="ECO:0000313" key="2">
    <source>
        <dbReference type="EMBL" id="AJZ75634.1"/>
    </source>
</evidence>
<accession>A0A3G1B1W3</accession>
<keyword evidence="3" id="KW-1185">Reference proteome</keyword>